<accession>A9BDB6</accession>
<dbReference type="OrthoDB" id="550456at2"/>
<evidence type="ECO:0000313" key="1">
    <source>
        <dbReference type="EMBL" id="ABX09729.1"/>
    </source>
</evidence>
<dbReference type="AlphaFoldDB" id="A9BDB6"/>
<dbReference type="EMBL" id="CP000878">
    <property type="protein sequence ID" value="ABX09729.1"/>
    <property type="molecule type" value="Genomic_DNA"/>
</dbReference>
<protein>
    <submittedName>
        <fullName evidence="1">Uncharacterized protein</fullName>
    </submittedName>
</protein>
<dbReference type="eggNOG" id="ENOG5033S7Q">
    <property type="taxonomic scope" value="Bacteria"/>
</dbReference>
<sequence length="235" mass="26543">MSNGYRDRLASGRRAMAHLIHVWHERNGWSHKVLPALAESLDLGRIHNSQISNLRNGKLVSPGPEVFLAFAQINHVLYQGIGHVKNHLEQDHPDLLKILLDSALPLVGDDEQPLSAGDLFEIFVGLTPLPSSFDWFIEEDEAIMLSAALADYLCNSRPWRQCREKLMAAYPVQKPHRRERFAAVMAGLRDYTAEELDGELLDLYATYQTISNSELQGADAFLQDLRSRADCLRDL</sequence>
<keyword evidence="2" id="KW-1185">Reference proteome</keyword>
<dbReference type="KEGG" id="pmj:P9211_17981"/>
<gene>
    <name evidence="1" type="ordered locus">P9211_17981</name>
</gene>
<dbReference type="RefSeq" id="WP_012196349.1">
    <property type="nucleotide sequence ID" value="NC_009976.1"/>
</dbReference>
<dbReference type="HOGENOM" id="CLU_1204303_0_0_3"/>
<dbReference type="Proteomes" id="UP000000788">
    <property type="component" value="Chromosome"/>
</dbReference>
<reference evidence="1 2" key="1">
    <citation type="journal article" date="2007" name="PLoS Genet.">
        <title>Patterns and implications of gene gain and loss in the evolution of Prochlorococcus.</title>
        <authorList>
            <person name="Kettler G.C."/>
            <person name="Martiny A.C."/>
            <person name="Huang K."/>
            <person name="Zucker J."/>
            <person name="Coleman M.L."/>
            <person name="Rodrigue S."/>
            <person name="Chen F."/>
            <person name="Lapidus A."/>
            <person name="Ferriera S."/>
            <person name="Johnson J."/>
            <person name="Steglich C."/>
            <person name="Church G.M."/>
            <person name="Richardson P."/>
            <person name="Chisholm S.W."/>
        </authorList>
    </citation>
    <scope>NUCLEOTIDE SEQUENCE [LARGE SCALE GENOMIC DNA]</scope>
    <source>
        <strain evidence="2">MIT 9211</strain>
    </source>
</reference>
<dbReference type="STRING" id="93059.P9211_17981"/>
<name>A9BDB6_PROM4</name>
<organism evidence="1 2">
    <name type="scientific">Prochlorococcus marinus (strain MIT 9211)</name>
    <dbReference type="NCBI Taxonomy" id="93059"/>
    <lineage>
        <taxon>Bacteria</taxon>
        <taxon>Bacillati</taxon>
        <taxon>Cyanobacteriota</taxon>
        <taxon>Cyanophyceae</taxon>
        <taxon>Synechococcales</taxon>
        <taxon>Prochlorococcaceae</taxon>
        <taxon>Prochlorococcus</taxon>
    </lineage>
</organism>
<evidence type="ECO:0000313" key="2">
    <source>
        <dbReference type="Proteomes" id="UP000000788"/>
    </source>
</evidence>
<proteinExistence type="predicted"/>